<name>A0AAE1B5E4_9GAST</name>
<gene>
    <name evidence="2" type="ORF">RRG08_052695</name>
</gene>
<evidence type="ECO:0000313" key="2">
    <source>
        <dbReference type="EMBL" id="KAK3799510.1"/>
    </source>
</evidence>
<reference evidence="2" key="1">
    <citation type="journal article" date="2023" name="G3 (Bethesda)">
        <title>A reference genome for the long-term kleptoplast-retaining sea slug Elysia crispata morphotype clarki.</title>
        <authorList>
            <person name="Eastman K.E."/>
            <person name="Pendleton A.L."/>
            <person name="Shaikh M.A."/>
            <person name="Suttiyut T."/>
            <person name="Ogas R."/>
            <person name="Tomko P."/>
            <person name="Gavelis G."/>
            <person name="Widhalm J.R."/>
            <person name="Wisecaver J.H."/>
        </authorList>
    </citation>
    <scope>NUCLEOTIDE SEQUENCE</scope>
    <source>
        <strain evidence="2">ECLA1</strain>
    </source>
</reference>
<dbReference type="AlphaFoldDB" id="A0AAE1B5E4"/>
<dbReference type="Proteomes" id="UP001283361">
    <property type="component" value="Unassembled WGS sequence"/>
</dbReference>
<proteinExistence type="predicted"/>
<evidence type="ECO:0000256" key="1">
    <source>
        <dbReference type="SAM" id="MobiDB-lite"/>
    </source>
</evidence>
<feature type="region of interest" description="Disordered" evidence="1">
    <location>
        <begin position="44"/>
        <end position="74"/>
    </location>
</feature>
<accession>A0AAE1B5E4</accession>
<dbReference type="EMBL" id="JAWDGP010000556">
    <property type="protein sequence ID" value="KAK3799510.1"/>
    <property type="molecule type" value="Genomic_DNA"/>
</dbReference>
<organism evidence="2 3">
    <name type="scientific">Elysia crispata</name>
    <name type="common">lettuce slug</name>
    <dbReference type="NCBI Taxonomy" id="231223"/>
    <lineage>
        <taxon>Eukaryota</taxon>
        <taxon>Metazoa</taxon>
        <taxon>Spiralia</taxon>
        <taxon>Lophotrochozoa</taxon>
        <taxon>Mollusca</taxon>
        <taxon>Gastropoda</taxon>
        <taxon>Heterobranchia</taxon>
        <taxon>Euthyneura</taxon>
        <taxon>Panpulmonata</taxon>
        <taxon>Sacoglossa</taxon>
        <taxon>Placobranchoidea</taxon>
        <taxon>Plakobranchidae</taxon>
        <taxon>Elysia</taxon>
    </lineage>
</organism>
<keyword evidence="3" id="KW-1185">Reference proteome</keyword>
<sequence>MRKARRALVSFCKERISTHSNDHRTANTALYVAVTPALYVTSASPKPAAVRDSHTSPPAYPSSLLCQADQKLTE</sequence>
<protein>
    <submittedName>
        <fullName evidence="2">Uncharacterized protein</fullName>
    </submittedName>
</protein>
<comment type="caution">
    <text evidence="2">The sequence shown here is derived from an EMBL/GenBank/DDBJ whole genome shotgun (WGS) entry which is preliminary data.</text>
</comment>
<evidence type="ECO:0000313" key="3">
    <source>
        <dbReference type="Proteomes" id="UP001283361"/>
    </source>
</evidence>